<dbReference type="InterPro" id="IPR036388">
    <property type="entry name" value="WH-like_DNA-bd_sf"/>
</dbReference>
<dbReference type="PANTHER" id="PTHR43133">
    <property type="entry name" value="RNA POLYMERASE ECF-TYPE SIGMA FACTO"/>
    <property type="match status" value="1"/>
</dbReference>
<comment type="subunit">
    <text evidence="2">Interacts transiently with the RNA polymerase catalytic core formed by RpoA, RpoB, RpoC and RpoZ (2 alpha, 1 beta, 1 beta' and 1 omega subunit) to form the RNA polymerase holoenzyme that can initiate transcription.</text>
</comment>
<evidence type="ECO:0000313" key="9">
    <source>
        <dbReference type="EMBL" id="KGX84439.1"/>
    </source>
</evidence>
<evidence type="ECO:0000256" key="5">
    <source>
        <dbReference type="ARBA" id="ARBA00023125"/>
    </source>
</evidence>
<dbReference type="NCBIfam" id="TIGR02937">
    <property type="entry name" value="sigma70-ECF"/>
    <property type="match status" value="1"/>
</dbReference>
<dbReference type="InterPro" id="IPR013249">
    <property type="entry name" value="RNA_pol_sigma70_r4_t2"/>
</dbReference>
<evidence type="ECO:0000313" key="10">
    <source>
        <dbReference type="Proteomes" id="UP000030403"/>
    </source>
</evidence>
<keyword evidence="4" id="KW-0731">Sigma factor</keyword>
<feature type="domain" description="RNA polymerase sigma-70 region 2" evidence="7">
    <location>
        <begin position="26"/>
        <end position="92"/>
    </location>
</feature>
<dbReference type="EMBL" id="AVPF01000056">
    <property type="protein sequence ID" value="KGX84439.1"/>
    <property type="molecule type" value="Genomic_DNA"/>
</dbReference>
<dbReference type="Gene3D" id="1.10.1740.10">
    <property type="match status" value="1"/>
</dbReference>
<comment type="caution">
    <text evidence="9">The sequence shown here is derived from an EMBL/GenBank/DDBJ whole genome shotgun (WGS) entry which is preliminary data.</text>
</comment>
<dbReference type="SUPFAM" id="SSF54427">
    <property type="entry name" value="NTF2-like"/>
    <property type="match status" value="1"/>
</dbReference>
<evidence type="ECO:0000256" key="3">
    <source>
        <dbReference type="ARBA" id="ARBA00023015"/>
    </source>
</evidence>
<evidence type="ECO:0000256" key="4">
    <source>
        <dbReference type="ARBA" id="ARBA00023082"/>
    </source>
</evidence>
<keyword evidence="6" id="KW-0804">Transcription</keyword>
<dbReference type="SUPFAM" id="SSF88659">
    <property type="entry name" value="Sigma3 and sigma4 domains of RNA polymerase sigma factors"/>
    <property type="match status" value="1"/>
</dbReference>
<keyword evidence="3" id="KW-0805">Transcription regulation</keyword>
<dbReference type="Gene3D" id="3.10.450.50">
    <property type="match status" value="1"/>
</dbReference>
<comment type="similarity">
    <text evidence="1">Belongs to the sigma-70 factor family. ECF subfamily.</text>
</comment>
<dbReference type="InterPro" id="IPR007627">
    <property type="entry name" value="RNA_pol_sigma70_r2"/>
</dbReference>
<dbReference type="Gene3D" id="1.10.10.10">
    <property type="entry name" value="Winged helix-like DNA-binding domain superfamily/Winged helix DNA-binding domain"/>
    <property type="match status" value="1"/>
</dbReference>
<dbReference type="GO" id="GO:0003677">
    <property type="term" value="F:DNA binding"/>
    <property type="evidence" value="ECO:0007669"/>
    <property type="project" value="UniProtKB-KW"/>
</dbReference>
<evidence type="ECO:0000259" key="7">
    <source>
        <dbReference type="Pfam" id="PF04542"/>
    </source>
</evidence>
<dbReference type="Pfam" id="PF04542">
    <property type="entry name" value="Sigma70_r2"/>
    <property type="match status" value="1"/>
</dbReference>
<evidence type="ECO:0000259" key="8">
    <source>
        <dbReference type="Pfam" id="PF08281"/>
    </source>
</evidence>
<dbReference type="Proteomes" id="UP000030403">
    <property type="component" value="Unassembled WGS sequence"/>
</dbReference>
<name>A0A0A5FX01_9BACI</name>
<evidence type="ECO:0000256" key="2">
    <source>
        <dbReference type="ARBA" id="ARBA00011344"/>
    </source>
</evidence>
<dbReference type="OrthoDB" id="2381154at2"/>
<dbReference type="eggNOG" id="COG1595">
    <property type="taxonomic scope" value="Bacteria"/>
</dbReference>
<gene>
    <name evidence="9" type="ORF">N783_17465</name>
</gene>
<dbReference type="GO" id="GO:0016987">
    <property type="term" value="F:sigma factor activity"/>
    <property type="evidence" value="ECO:0007669"/>
    <property type="project" value="UniProtKB-KW"/>
</dbReference>
<keyword evidence="10" id="KW-1185">Reference proteome</keyword>
<evidence type="ECO:0000256" key="6">
    <source>
        <dbReference type="ARBA" id="ARBA00023163"/>
    </source>
</evidence>
<dbReference type="InterPro" id="IPR013324">
    <property type="entry name" value="RNA_pol_sigma_r3/r4-like"/>
</dbReference>
<dbReference type="InterPro" id="IPR014284">
    <property type="entry name" value="RNA_pol_sigma-70_dom"/>
</dbReference>
<feature type="domain" description="RNA polymerase sigma factor 70 region 4 type 2" evidence="8">
    <location>
        <begin position="116"/>
        <end position="167"/>
    </location>
</feature>
<evidence type="ECO:0000256" key="1">
    <source>
        <dbReference type="ARBA" id="ARBA00010641"/>
    </source>
</evidence>
<protein>
    <submittedName>
        <fullName evidence="9">RNA polymerase</fullName>
    </submittedName>
</protein>
<organism evidence="9 10">
    <name type="scientific">Pontibacillus marinus BH030004 = DSM 16465</name>
    <dbReference type="NCBI Taxonomy" id="1385511"/>
    <lineage>
        <taxon>Bacteria</taxon>
        <taxon>Bacillati</taxon>
        <taxon>Bacillota</taxon>
        <taxon>Bacilli</taxon>
        <taxon>Bacillales</taxon>
        <taxon>Bacillaceae</taxon>
        <taxon>Pontibacillus</taxon>
    </lineage>
</organism>
<dbReference type="STRING" id="1385511.GCA_000425225_01464"/>
<reference evidence="9 10" key="1">
    <citation type="submission" date="2013-08" db="EMBL/GenBank/DDBJ databases">
        <authorList>
            <person name="Huang J."/>
            <person name="Wang G."/>
        </authorList>
    </citation>
    <scope>NUCLEOTIDE SEQUENCE [LARGE SCALE GENOMIC DNA]</scope>
    <source>
        <strain evidence="9 10">BH030004</strain>
    </source>
</reference>
<dbReference type="InterPro" id="IPR013325">
    <property type="entry name" value="RNA_pol_sigma_r2"/>
</dbReference>
<keyword evidence="5" id="KW-0238">DNA-binding</keyword>
<proteinExistence type="inferred from homology"/>
<dbReference type="InterPro" id="IPR032710">
    <property type="entry name" value="NTF2-like_dom_sf"/>
</dbReference>
<dbReference type="RefSeq" id="WP_027448360.1">
    <property type="nucleotide sequence ID" value="NZ_AVPF01000056.1"/>
</dbReference>
<dbReference type="GO" id="GO:0006352">
    <property type="term" value="P:DNA-templated transcription initiation"/>
    <property type="evidence" value="ECO:0007669"/>
    <property type="project" value="InterPro"/>
</dbReference>
<accession>A0A0A5FX01</accession>
<dbReference type="PANTHER" id="PTHR43133:SF8">
    <property type="entry name" value="RNA POLYMERASE SIGMA FACTOR HI_1459-RELATED"/>
    <property type="match status" value="1"/>
</dbReference>
<dbReference type="AlphaFoldDB" id="A0A0A5FX01"/>
<dbReference type="SUPFAM" id="SSF88946">
    <property type="entry name" value="Sigma2 domain of RNA polymerase sigma factors"/>
    <property type="match status" value="1"/>
</dbReference>
<sequence length="315" mass="36542">MVVSNEEELSLYEKSRELKAEFNMIIEDCRESLWSYCRYLTGSPWEGEDLYQETMVKAFGGFYQRWHPTNPKSYLYRIATTTWIDHCRREKRIVGDLDEDDIPAKEDSNDLDVEEALQHLVTLFTPRQSAVFLLMEVFSFTAKEVAGIVRTTPGAVYANVRRMREKLKKQPPQLGTKHDLKKETSSHPVIQKYLKALNEGDVEGVLALLSDEAHNEASLAFNEYSKDEMRSGSMQFGLPGFRAEERVLWGKNVIVVFYDGENGPEIHDIQYQEVENGQIVYHRSFYFRKEFMFAAADELDVPVQLDKPVVDWKNE</sequence>
<dbReference type="InterPro" id="IPR039425">
    <property type="entry name" value="RNA_pol_sigma-70-like"/>
</dbReference>
<dbReference type="Pfam" id="PF08281">
    <property type="entry name" value="Sigma70_r4_2"/>
    <property type="match status" value="1"/>
</dbReference>